<dbReference type="InterPro" id="IPR052541">
    <property type="entry name" value="SQRD"/>
</dbReference>
<dbReference type="EMBL" id="JH597773">
    <property type="protein sequence ID" value="EHQ08509.1"/>
    <property type="molecule type" value="Genomic_DNA"/>
</dbReference>
<sequence>MKKRVLIAGGGIAGVEAAIQLRRAGMPVTLISNRPSLFVYPLSIWVPTGERTIEDVSIDLKRLAERHGFDLVIDEVAEIQIKKKQLRLTTAGWTAYEYLIVGLGAGKRPVKGMEEHTLSICASPDQHDRIRERLVEIIETGSGRIAVGFGGNPDDPSAVRGGPAFELMFNIDHLLRKKGVRDRFELTFFAPMPSPGARMGPDALTALGKFFKRLNIRRHFGVKITEFKENGIAFEDGSFIESDLIIYIPGLAGHPILKKSDIPLNKAGFVQINHYCEVMHNFDDTLDAYNVFAIGDTAALDGPDWRAKQGHIAEAMAQAAVYNILAMERGSTHRRGYFEHLNIICLMDSGNGAALVFRSDRRAFFLPLPFIGHAVKRLWGFYYRNTKLKRIPRLPGM</sequence>
<accession>H2CBQ5</accession>
<dbReference type="PANTHER" id="PTHR43755">
    <property type="match status" value="1"/>
</dbReference>
<organism evidence="2 3">
    <name type="scientific">Leptonema illini DSM 21528</name>
    <dbReference type="NCBI Taxonomy" id="929563"/>
    <lineage>
        <taxon>Bacteria</taxon>
        <taxon>Pseudomonadati</taxon>
        <taxon>Spirochaetota</taxon>
        <taxon>Spirochaetia</taxon>
        <taxon>Leptospirales</taxon>
        <taxon>Leptospiraceae</taxon>
        <taxon>Leptonema</taxon>
    </lineage>
</organism>
<dbReference type="PRINTS" id="PR00420">
    <property type="entry name" value="RNGMNOXGNASE"/>
</dbReference>
<dbReference type="InterPro" id="IPR023753">
    <property type="entry name" value="FAD/NAD-binding_dom"/>
</dbReference>
<evidence type="ECO:0000259" key="1">
    <source>
        <dbReference type="Pfam" id="PF07992"/>
    </source>
</evidence>
<proteinExistence type="predicted"/>
<dbReference type="Proteomes" id="UP000005737">
    <property type="component" value="Unassembled WGS sequence"/>
</dbReference>
<dbReference type="RefSeq" id="WP_002775238.1">
    <property type="nucleotide sequence ID" value="NZ_JH597773.1"/>
</dbReference>
<evidence type="ECO:0000313" key="3">
    <source>
        <dbReference type="Proteomes" id="UP000005737"/>
    </source>
</evidence>
<dbReference type="InterPro" id="IPR036188">
    <property type="entry name" value="FAD/NAD-bd_sf"/>
</dbReference>
<evidence type="ECO:0000313" key="2">
    <source>
        <dbReference type="EMBL" id="EHQ08509.1"/>
    </source>
</evidence>
<name>H2CBQ5_9LEPT</name>
<dbReference type="SUPFAM" id="SSF51905">
    <property type="entry name" value="FAD/NAD(P)-binding domain"/>
    <property type="match status" value="1"/>
</dbReference>
<dbReference type="Pfam" id="PF07992">
    <property type="entry name" value="Pyr_redox_2"/>
    <property type="match status" value="1"/>
</dbReference>
<dbReference type="AlphaFoldDB" id="H2CBQ5"/>
<dbReference type="PANTHER" id="PTHR43755:SF1">
    <property type="entry name" value="FAD-DEPENDENT PYRIDINE NUCLEOTIDE-DISULPHIDE OXIDOREDUCTASE"/>
    <property type="match status" value="1"/>
</dbReference>
<gene>
    <name evidence="2" type="ORF">Lepil_3856</name>
</gene>
<dbReference type="HOGENOM" id="CLU_050485_0_0_12"/>
<feature type="domain" description="FAD/NAD(P)-binding" evidence="1">
    <location>
        <begin position="4"/>
        <end position="317"/>
    </location>
</feature>
<protein>
    <submittedName>
        <fullName evidence="2">FAD-dependent pyridine nucleotide-disulfide oxidoreductase</fullName>
    </submittedName>
</protein>
<dbReference type="STRING" id="183.GCA_002009735_02228"/>
<reference evidence="2 3" key="1">
    <citation type="submission" date="2011-10" db="EMBL/GenBank/DDBJ databases">
        <title>The Improved High-Quality Draft genome of Leptonema illini DSM 21528.</title>
        <authorList>
            <consortium name="US DOE Joint Genome Institute (JGI-PGF)"/>
            <person name="Lucas S."/>
            <person name="Copeland A."/>
            <person name="Lapidus A."/>
            <person name="Glavina del Rio T."/>
            <person name="Dalin E."/>
            <person name="Tice H."/>
            <person name="Bruce D."/>
            <person name="Goodwin L."/>
            <person name="Pitluck S."/>
            <person name="Peters L."/>
            <person name="Mikhailova N."/>
            <person name="Held B."/>
            <person name="Kyrpides N."/>
            <person name="Mavromatis K."/>
            <person name="Ivanova N."/>
            <person name="Markowitz V."/>
            <person name="Cheng J.-F."/>
            <person name="Hugenholtz P."/>
            <person name="Woyke T."/>
            <person name="Wu D."/>
            <person name="Gronow S."/>
            <person name="Wellnitz S."/>
            <person name="Brambilla E.-M."/>
            <person name="Klenk H.-P."/>
            <person name="Eisen J.A."/>
        </authorList>
    </citation>
    <scope>NUCLEOTIDE SEQUENCE [LARGE SCALE GENOMIC DNA]</scope>
    <source>
        <strain evidence="2 3">DSM 21528</strain>
    </source>
</reference>
<dbReference type="GO" id="GO:0016491">
    <property type="term" value="F:oxidoreductase activity"/>
    <property type="evidence" value="ECO:0007669"/>
    <property type="project" value="InterPro"/>
</dbReference>
<dbReference type="Gene3D" id="3.50.50.100">
    <property type="match status" value="1"/>
</dbReference>
<keyword evidence="3" id="KW-1185">Reference proteome</keyword>